<comment type="caution">
    <text evidence="2">The sequence shown here is derived from an EMBL/GenBank/DDBJ whole genome shotgun (WGS) entry which is preliminary data.</text>
</comment>
<evidence type="ECO:0000313" key="2">
    <source>
        <dbReference type="EMBL" id="KAF2603953.1"/>
    </source>
</evidence>
<gene>
    <name evidence="2" type="ORF">F2Q70_00027992</name>
</gene>
<dbReference type="EMBL" id="QGKY02000094">
    <property type="protein sequence ID" value="KAF2603953.1"/>
    <property type="molecule type" value="Genomic_DNA"/>
</dbReference>
<keyword evidence="1" id="KW-0732">Signal</keyword>
<name>A0A8S9LEP3_BRACR</name>
<proteinExistence type="predicted"/>
<evidence type="ECO:0000256" key="1">
    <source>
        <dbReference type="SAM" id="SignalP"/>
    </source>
</evidence>
<feature type="signal peptide" evidence="1">
    <location>
        <begin position="1"/>
        <end position="17"/>
    </location>
</feature>
<evidence type="ECO:0008006" key="3">
    <source>
        <dbReference type="Google" id="ProtNLM"/>
    </source>
</evidence>
<protein>
    <recommendedName>
        <fullName evidence="3">Secreted protein</fullName>
    </recommendedName>
</protein>
<sequence length="86" mass="9868">MGLCFSFLGLSAAACSSLRCSLLLPRLLIHERMWTRERFTAHVDAKIRQLRGRLQRKHSILSGMSGTSVLPQHQVRRQRPPHIIHT</sequence>
<organism evidence="2">
    <name type="scientific">Brassica cretica</name>
    <name type="common">Mustard</name>
    <dbReference type="NCBI Taxonomy" id="69181"/>
    <lineage>
        <taxon>Eukaryota</taxon>
        <taxon>Viridiplantae</taxon>
        <taxon>Streptophyta</taxon>
        <taxon>Embryophyta</taxon>
        <taxon>Tracheophyta</taxon>
        <taxon>Spermatophyta</taxon>
        <taxon>Magnoliopsida</taxon>
        <taxon>eudicotyledons</taxon>
        <taxon>Gunneridae</taxon>
        <taxon>Pentapetalae</taxon>
        <taxon>rosids</taxon>
        <taxon>malvids</taxon>
        <taxon>Brassicales</taxon>
        <taxon>Brassicaceae</taxon>
        <taxon>Brassiceae</taxon>
        <taxon>Brassica</taxon>
    </lineage>
</organism>
<accession>A0A8S9LEP3</accession>
<dbReference type="AlphaFoldDB" id="A0A8S9LEP3"/>
<feature type="chain" id="PRO_5035886876" description="Secreted protein" evidence="1">
    <location>
        <begin position="18"/>
        <end position="86"/>
    </location>
</feature>
<reference evidence="2" key="1">
    <citation type="submission" date="2019-12" db="EMBL/GenBank/DDBJ databases">
        <title>Genome sequencing and annotation of Brassica cretica.</title>
        <authorList>
            <person name="Studholme D.J."/>
            <person name="Sarris P.F."/>
        </authorList>
    </citation>
    <scope>NUCLEOTIDE SEQUENCE</scope>
    <source>
        <strain evidence="2">PFS-102/07</strain>
        <tissue evidence="2">Leaf</tissue>
    </source>
</reference>